<dbReference type="Proteomes" id="UP000611723">
    <property type="component" value="Unassembled WGS sequence"/>
</dbReference>
<feature type="domain" description="Glycosyl transferase family 1" evidence="1">
    <location>
        <begin position="179"/>
        <end position="338"/>
    </location>
</feature>
<dbReference type="PANTHER" id="PTHR45947">
    <property type="entry name" value="SULFOQUINOVOSYL TRANSFERASE SQD2"/>
    <property type="match status" value="1"/>
</dbReference>
<evidence type="ECO:0000313" key="3">
    <source>
        <dbReference type="EMBL" id="MBK6267184.1"/>
    </source>
</evidence>
<comment type="caution">
    <text evidence="3">The sequence shown here is derived from an EMBL/GenBank/DDBJ whole genome shotgun (WGS) entry which is preliminary data.</text>
</comment>
<dbReference type="InterPro" id="IPR028098">
    <property type="entry name" value="Glyco_trans_4-like_N"/>
</dbReference>
<protein>
    <submittedName>
        <fullName evidence="3">Glycosyltransferase family 4 protein</fullName>
    </submittedName>
</protein>
<dbReference type="Pfam" id="PF13439">
    <property type="entry name" value="Glyco_transf_4"/>
    <property type="match status" value="1"/>
</dbReference>
<dbReference type="Pfam" id="PF00534">
    <property type="entry name" value="Glycos_transf_1"/>
    <property type="match status" value="1"/>
</dbReference>
<evidence type="ECO:0000259" key="2">
    <source>
        <dbReference type="Pfam" id="PF13439"/>
    </source>
</evidence>
<feature type="domain" description="Glycosyltransferase subfamily 4-like N-terminal" evidence="2">
    <location>
        <begin position="13"/>
        <end position="165"/>
    </location>
</feature>
<evidence type="ECO:0000259" key="1">
    <source>
        <dbReference type="Pfam" id="PF00534"/>
    </source>
</evidence>
<dbReference type="PANTHER" id="PTHR45947:SF3">
    <property type="entry name" value="SULFOQUINOVOSYL TRANSFERASE SQD2"/>
    <property type="match status" value="1"/>
</dbReference>
<reference evidence="3" key="1">
    <citation type="submission" date="2021-01" db="EMBL/GenBank/DDBJ databases">
        <title>Marivirga aurantiaca sp. nov., isolated from intertidal surface sediments.</title>
        <authorList>
            <person name="Zhang M."/>
        </authorList>
    </citation>
    <scope>NUCLEOTIDE SEQUENCE</scope>
    <source>
        <strain evidence="3">S37H4</strain>
    </source>
</reference>
<dbReference type="InterPro" id="IPR050194">
    <property type="entry name" value="Glycosyltransferase_grp1"/>
</dbReference>
<dbReference type="RefSeq" id="WP_201432874.1">
    <property type="nucleotide sequence ID" value="NZ_JAEQBW010000015.1"/>
</dbReference>
<dbReference type="CDD" id="cd03801">
    <property type="entry name" value="GT4_PimA-like"/>
    <property type="match status" value="1"/>
</dbReference>
<accession>A0A934X1X4</accession>
<keyword evidence="4" id="KW-1185">Reference proteome</keyword>
<dbReference type="InterPro" id="IPR001296">
    <property type="entry name" value="Glyco_trans_1"/>
</dbReference>
<dbReference type="SUPFAM" id="SSF53756">
    <property type="entry name" value="UDP-Glycosyltransferase/glycogen phosphorylase"/>
    <property type="match status" value="1"/>
</dbReference>
<name>A0A934X1X4_9BACT</name>
<dbReference type="AlphaFoldDB" id="A0A934X1X4"/>
<dbReference type="GO" id="GO:0016757">
    <property type="term" value="F:glycosyltransferase activity"/>
    <property type="evidence" value="ECO:0007669"/>
    <property type="project" value="InterPro"/>
</dbReference>
<gene>
    <name evidence="3" type="ORF">JKA74_19220</name>
</gene>
<dbReference type="EMBL" id="JAEQBW010000015">
    <property type="protein sequence ID" value="MBK6267184.1"/>
    <property type="molecule type" value="Genomic_DNA"/>
</dbReference>
<sequence>MNVLHLSSESSWRGGEQQIAYLIGELRTKGINPLVAGRPGSAFEQYCEKEKFRFFPIAMKNSFDIKSGLQLNKLCRHLKIDLLHAHSSRSHATAWISYLLGNPTPIIVSRRVDFPLKNNILSQHKYNIKSLKKIACVSDAIRNIVQPKLRYPENCITIHSGIDHQKFEGFQGSNYLRTTYGINEDITIIGNSSAIAPHKDYFTFVDTARHMVENISKKVHFFIIGKGPLENEIRAYITQSKMDEYITMTGFLQNINEVLPSLDIFFISSETEGLGTSIIDAFASKVPVVATAAGGIPELVKHEQTGLLAPVRDTEMLATLINKMILDKELRNNMIENAWNLSLEFSKKAMAENYYRLYNEILNK</sequence>
<evidence type="ECO:0000313" key="4">
    <source>
        <dbReference type="Proteomes" id="UP000611723"/>
    </source>
</evidence>
<organism evidence="3 4">
    <name type="scientific">Marivirga aurantiaca</name>
    <dbReference type="NCBI Taxonomy" id="2802615"/>
    <lineage>
        <taxon>Bacteria</taxon>
        <taxon>Pseudomonadati</taxon>
        <taxon>Bacteroidota</taxon>
        <taxon>Cytophagia</taxon>
        <taxon>Cytophagales</taxon>
        <taxon>Marivirgaceae</taxon>
        <taxon>Marivirga</taxon>
    </lineage>
</organism>
<dbReference type="Gene3D" id="3.40.50.2000">
    <property type="entry name" value="Glycogen Phosphorylase B"/>
    <property type="match status" value="2"/>
</dbReference>
<proteinExistence type="predicted"/>